<dbReference type="Proteomes" id="UP000548673">
    <property type="component" value="Unassembled WGS sequence"/>
</dbReference>
<accession>A0A853H5T4</accession>
<gene>
    <name evidence="1" type="ORF">HRR37_01480</name>
</gene>
<reference evidence="1 2" key="1">
    <citation type="submission" date="2020-05" db="EMBL/GenBank/DDBJ databases">
        <title>The draft genome of Cronobacter sakazakii strain 145005.</title>
        <authorList>
            <person name="Yang J."/>
            <person name="Liu L."/>
            <person name="Feng Y."/>
            <person name="Zong Z."/>
        </authorList>
    </citation>
    <scope>NUCLEOTIDE SEQUENCE [LARGE SCALE GENOMIC DNA]</scope>
    <source>
        <strain evidence="1 2">145005</strain>
    </source>
</reference>
<sequence>MTTAALGQLAVVQKLKSLGASNVVVQKEGNKPFITFIAPNGKTHKVMTRAKTAGTWQTSTRYGIESVVDNNGSEFWVFIDLGREPNAFYITPLSWIRNDIHQVHLDYLDKHGGHRAQNDESTHHAISVKRIAGWKDNWEQMGFW</sequence>
<dbReference type="RefSeq" id="WP_180208565.1">
    <property type="nucleotide sequence ID" value="NZ_JABTXY010000012.1"/>
</dbReference>
<name>A0A853H5T4_CROSK</name>
<organism evidence="1 2">
    <name type="scientific">Cronobacter sakazakii</name>
    <name type="common">Enterobacter sakazakii</name>
    <dbReference type="NCBI Taxonomy" id="28141"/>
    <lineage>
        <taxon>Bacteria</taxon>
        <taxon>Pseudomonadati</taxon>
        <taxon>Pseudomonadota</taxon>
        <taxon>Gammaproteobacteria</taxon>
        <taxon>Enterobacterales</taxon>
        <taxon>Enterobacteriaceae</taxon>
        <taxon>Cronobacter</taxon>
    </lineage>
</organism>
<dbReference type="AlphaFoldDB" id="A0A853H5T4"/>
<evidence type="ECO:0000313" key="2">
    <source>
        <dbReference type="Proteomes" id="UP000548673"/>
    </source>
</evidence>
<proteinExistence type="predicted"/>
<comment type="caution">
    <text evidence="1">The sequence shown here is derived from an EMBL/GenBank/DDBJ whole genome shotgun (WGS) entry which is preliminary data.</text>
</comment>
<evidence type="ECO:0000313" key="1">
    <source>
        <dbReference type="EMBL" id="NYV41099.1"/>
    </source>
</evidence>
<protein>
    <submittedName>
        <fullName evidence="1">Uncharacterized protein</fullName>
    </submittedName>
</protein>
<dbReference type="EMBL" id="JABTXY010000012">
    <property type="protein sequence ID" value="NYV41099.1"/>
    <property type="molecule type" value="Genomic_DNA"/>
</dbReference>